<dbReference type="InterPro" id="IPR008920">
    <property type="entry name" value="TF_FadR/GntR_C"/>
</dbReference>
<reference evidence="5 6" key="1">
    <citation type="submission" date="2016-10" db="EMBL/GenBank/DDBJ databases">
        <authorList>
            <person name="de Groot N.N."/>
        </authorList>
    </citation>
    <scope>NUCLEOTIDE SEQUENCE [LARGE SCALE GENOMIC DNA]</scope>
    <source>
        <strain evidence="5 6">NP_1H</strain>
    </source>
</reference>
<dbReference type="AlphaFoldDB" id="A0A1G8MVP1"/>
<dbReference type="GO" id="GO:0003700">
    <property type="term" value="F:DNA-binding transcription factor activity"/>
    <property type="evidence" value="ECO:0007669"/>
    <property type="project" value="InterPro"/>
</dbReference>
<evidence type="ECO:0000313" key="5">
    <source>
        <dbReference type="EMBL" id="SDI72098.1"/>
    </source>
</evidence>
<evidence type="ECO:0000313" key="6">
    <source>
        <dbReference type="Proteomes" id="UP000199258"/>
    </source>
</evidence>
<keyword evidence="1" id="KW-0805">Transcription regulation</keyword>
<sequence>MAGTARRRPPTAQAFALAELRRMIIAGEVQPGEPLRQDALADRLGVSRVPLREAFKILEGEGQIVYEPHRGFKVARLSLADLLETYRIRQLLETEAAHAAVERADDSVLQAMKDAAREVEAASASADILPMTEANRRFHFVLLSASGMPRLDRLIQVLWDATDTYRFVYYGVPTNRHRVEEEHNLIIDAFADRDADRLVKHMDEHRDHAVEALRKFLDAT</sequence>
<evidence type="ECO:0000256" key="2">
    <source>
        <dbReference type="ARBA" id="ARBA00023125"/>
    </source>
</evidence>
<accession>A0A1G8MVP1</accession>
<dbReference type="Pfam" id="PF07729">
    <property type="entry name" value="FCD"/>
    <property type="match status" value="1"/>
</dbReference>
<keyword evidence="3" id="KW-0804">Transcription</keyword>
<organism evidence="5 6">
    <name type="scientific">Arthrobacter subterraneus</name>
    <dbReference type="NCBI Taxonomy" id="335973"/>
    <lineage>
        <taxon>Bacteria</taxon>
        <taxon>Bacillati</taxon>
        <taxon>Actinomycetota</taxon>
        <taxon>Actinomycetes</taxon>
        <taxon>Micrococcales</taxon>
        <taxon>Micrococcaceae</taxon>
        <taxon>Arthrobacter</taxon>
    </lineage>
</organism>
<dbReference type="Gene3D" id="1.10.10.10">
    <property type="entry name" value="Winged helix-like DNA-binding domain superfamily/Winged helix DNA-binding domain"/>
    <property type="match status" value="1"/>
</dbReference>
<evidence type="ECO:0000256" key="3">
    <source>
        <dbReference type="ARBA" id="ARBA00023163"/>
    </source>
</evidence>
<dbReference type="OrthoDB" id="9816161at2"/>
<protein>
    <submittedName>
        <fullName evidence="5">DNA-binding transcriptional regulator, GntR family</fullName>
    </submittedName>
</protein>
<dbReference type="InterPro" id="IPR011711">
    <property type="entry name" value="GntR_C"/>
</dbReference>
<keyword evidence="6" id="KW-1185">Reference proteome</keyword>
<gene>
    <name evidence="5" type="ORF">SAMN04488693_12023</name>
</gene>
<keyword evidence="2 5" id="KW-0238">DNA-binding</keyword>
<dbReference type="GO" id="GO:0003677">
    <property type="term" value="F:DNA binding"/>
    <property type="evidence" value="ECO:0007669"/>
    <property type="project" value="UniProtKB-KW"/>
</dbReference>
<dbReference type="CDD" id="cd07377">
    <property type="entry name" value="WHTH_GntR"/>
    <property type="match status" value="1"/>
</dbReference>
<dbReference type="PANTHER" id="PTHR43537:SF20">
    <property type="entry name" value="HTH-TYPE TRANSCRIPTIONAL REPRESSOR GLAR"/>
    <property type="match status" value="1"/>
</dbReference>
<dbReference type="PROSITE" id="PS50949">
    <property type="entry name" value="HTH_GNTR"/>
    <property type="match status" value="1"/>
</dbReference>
<dbReference type="Gene3D" id="1.20.120.530">
    <property type="entry name" value="GntR ligand-binding domain-like"/>
    <property type="match status" value="1"/>
</dbReference>
<dbReference type="PANTHER" id="PTHR43537">
    <property type="entry name" value="TRANSCRIPTIONAL REGULATOR, GNTR FAMILY"/>
    <property type="match status" value="1"/>
</dbReference>
<feature type="domain" description="HTH gntR-type" evidence="4">
    <location>
        <begin position="10"/>
        <end position="77"/>
    </location>
</feature>
<evidence type="ECO:0000259" key="4">
    <source>
        <dbReference type="PROSITE" id="PS50949"/>
    </source>
</evidence>
<dbReference type="SUPFAM" id="SSF48008">
    <property type="entry name" value="GntR ligand-binding domain-like"/>
    <property type="match status" value="1"/>
</dbReference>
<dbReference type="InterPro" id="IPR000524">
    <property type="entry name" value="Tscrpt_reg_HTH_GntR"/>
</dbReference>
<dbReference type="SUPFAM" id="SSF46785">
    <property type="entry name" value="Winged helix' DNA-binding domain"/>
    <property type="match status" value="1"/>
</dbReference>
<name>A0A1G8MVP1_9MICC</name>
<dbReference type="EMBL" id="FNDT01000020">
    <property type="protein sequence ID" value="SDI72098.1"/>
    <property type="molecule type" value="Genomic_DNA"/>
</dbReference>
<dbReference type="RefSeq" id="WP_090587909.1">
    <property type="nucleotide sequence ID" value="NZ_FNDT01000020.1"/>
</dbReference>
<dbReference type="Pfam" id="PF00392">
    <property type="entry name" value="GntR"/>
    <property type="match status" value="1"/>
</dbReference>
<dbReference type="InterPro" id="IPR036388">
    <property type="entry name" value="WH-like_DNA-bd_sf"/>
</dbReference>
<evidence type="ECO:0000256" key="1">
    <source>
        <dbReference type="ARBA" id="ARBA00023015"/>
    </source>
</evidence>
<dbReference type="Proteomes" id="UP000199258">
    <property type="component" value="Unassembled WGS sequence"/>
</dbReference>
<dbReference type="STRING" id="335973.SAMN04488693_12023"/>
<dbReference type="SMART" id="SM00345">
    <property type="entry name" value="HTH_GNTR"/>
    <property type="match status" value="1"/>
</dbReference>
<dbReference type="SMART" id="SM00895">
    <property type="entry name" value="FCD"/>
    <property type="match status" value="1"/>
</dbReference>
<dbReference type="InterPro" id="IPR036390">
    <property type="entry name" value="WH_DNA-bd_sf"/>
</dbReference>
<proteinExistence type="predicted"/>